<dbReference type="InterPro" id="IPR055620">
    <property type="entry name" value="DUF7196"/>
</dbReference>
<gene>
    <name evidence="3" type="ORF">PBI_LIZLEMON_14</name>
</gene>
<evidence type="ECO:0000313" key="4">
    <source>
        <dbReference type="Proteomes" id="UP000230449"/>
    </source>
</evidence>
<accession>A0A076YMF9</accession>
<proteinExistence type="predicted"/>
<organism evidence="3 4">
    <name type="scientific">Mycobacterium phage LizLemon</name>
    <dbReference type="NCBI Taxonomy" id="1527533"/>
    <lineage>
        <taxon>Viruses</taxon>
        <taxon>Duplodnaviria</taxon>
        <taxon>Heunggongvirae</taxon>
        <taxon>Uroviricota</taxon>
        <taxon>Caudoviricetes</taxon>
        <taxon>Bclasvirinae</taxon>
        <taxon>Rosebushvirus</taxon>
        <taxon>Rosebushvirus rosebush</taxon>
    </lineage>
</organism>
<protein>
    <recommendedName>
        <fullName evidence="2">DUF7196 domain-containing protein</fullName>
    </recommendedName>
</protein>
<evidence type="ECO:0000313" key="3">
    <source>
        <dbReference type="EMBL" id="AIK68788.1"/>
    </source>
</evidence>
<reference evidence="3 4" key="1">
    <citation type="submission" date="2014-06" db="EMBL/GenBank/DDBJ databases">
        <authorList>
            <person name="Pfaffle P.K."/>
            <person name="Tobiason D.M."/>
            <person name="Arnold K."/>
            <person name="Ash A."/>
            <person name="Austin Q."/>
            <person name="Brahm K."/>
            <person name="Carberry B."/>
            <person name="Grant J."/>
            <person name="Leckie K."/>
            <person name="Meder A."/>
            <person name="Newsom A."/>
            <person name="Reinecke M."/>
            <person name="Rognrud K."/>
            <person name="Serrano M.G."/>
            <person name="Buck G."/>
            <person name="Lee V."/>
            <person name="Wang Y."/>
            <person name="Carvalho R."/>
            <person name="Voegtly L."/>
            <person name="Shi R."/>
            <person name="Duckworth R."/>
            <person name="Johnson A."/>
            <person name="Loviza R."/>
            <person name="Walstead R."/>
            <person name="Shah Z."/>
            <person name="Kiflezghi M."/>
            <person name="Wade K."/>
            <person name="Anders K.R."/>
            <person name="Braun M.A."/>
            <person name="Delesalle V.A."/>
            <person name="Hughes L.E."/>
            <person name="Ware V.C."/>
            <person name="Bradley K.W."/>
            <person name="Barker L.P."/>
            <person name="Asai D.J."/>
            <person name="Bowman C.A."/>
            <person name="Russell D.A."/>
            <person name="Pope W.H."/>
            <person name="Jacobs-Sera D."/>
            <person name="Hendrix R.W."/>
            <person name="Hatfull G.F."/>
        </authorList>
    </citation>
    <scope>NUCLEOTIDE SEQUENCE [LARGE SCALE GENOMIC DNA]</scope>
</reference>
<dbReference type="Pfam" id="PF23826">
    <property type="entry name" value="DUF7196"/>
    <property type="match status" value="1"/>
</dbReference>
<evidence type="ECO:0000259" key="2">
    <source>
        <dbReference type="Pfam" id="PF23826"/>
    </source>
</evidence>
<dbReference type="Proteomes" id="UP000230449">
    <property type="component" value="Segment"/>
</dbReference>
<feature type="domain" description="DUF7196" evidence="2">
    <location>
        <begin position="1"/>
        <end position="56"/>
    </location>
</feature>
<name>A0A076YMF9_9CAUD</name>
<sequence>MACGCRKKSAASPSSNITGFRYVPPDGGDPVTYMTIIEARAAQRANGGGTIKTLRSA</sequence>
<feature type="region of interest" description="Disordered" evidence="1">
    <location>
        <begin position="1"/>
        <end position="21"/>
    </location>
</feature>
<dbReference type="EMBL" id="KM101117">
    <property type="protein sequence ID" value="AIK68788.1"/>
    <property type="molecule type" value="Genomic_DNA"/>
</dbReference>
<evidence type="ECO:0000256" key="1">
    <source>
        <dbReference type="SAM" id="MobiDB-lite"/>
    </source>
</evidence>